<dbReference type="GO" id="GO:0044281">
    <property type="term" value="P:small molecule metabolic process"/>
    <property type="evidence" value="ECO:0007669"/>
    <property type="project" value="UniProtKB-ARBA"/>
</dbReference>
<name>A0A316ACJ3_9ACTN</name>
<reference evidence="4 5" key="1">
    <citation type="submission" date="2018-03" db="EMBL/GenBank/DDBJ databases">
        <title>Genomic Encyclopedia of Archaeal and Bacterial Type Strains, Phase II (KMG-II): from individual species to whole genera.</title>
        <authorList>
            <person name="Goeker M."/>
        </authorList>
    </citation>
    <scope>NUCLEOTIDE SEQUENCE [LARGE SCALE GENOMIC DNA]</scope>
    <source>
        <strain evidence="4 5">DSM 44889</strain>
    </source>
</reference>
<sequence>MLRAVVFDLDATLVDHVGAATAGLATWLAERGVEAREDLVARWFALEEEHFARWRDGEISHDEQRRERLRAFLPLVGQEVGEPAALDQQFAGFLAEFRRHWRAFDDALAVLAVLREGGLLTAVLTNGVEELQTEKVARVGLRETVGPLFSADALGVAKPRTAAFIAVCERLEVLPDQVLYVGDDHEVDVLGARAAGLRAVLVDRTGSAPPHETCVVRSLTEVLDLPEVRAALR</sequence>
<dbReference type="RefSeq" id="WP_170131309.1">
    <property type="nucleotide sequence ID" value="NZ_QGDQ01000003.1"/>
</dbReference>
<keyword evidence="3" id="KW-0460">Magnesium</keyword>
<organism evidence="4 5">
    <name type="scientific">Quadrisphaera granulorum</name>
    <dbReference type="NCBI Taxonomy" id="317664"/>
    <lineage>
        <taxon>Bacteria</taxon>
        <taxon>Bacillati</taxon>
        <taxon>Actinomycetota</taxon>
        <taxon>Actinomycetes</taxon>
        <taxon>Kineosporiales</taxon>
        <taxon>Kineosporiaceae</taxon>
        <taxon>Quadrisphaera</taxon>
    </lineage>
</organism>
<dbReference type="NCBIfam" id="TIGR01549">
    <property type="entry name" value="HAD-SF-IA-v1"/>
    <property type="match status" value="1"/>
</dbReference>
<dbReference type="Gene3D" id="3.40.50.1000">
    <property type="entry name" value="HAD superfamily/HAD-like"/>
    <property type="match status" value="1"/>
</dbReference>
<evidence type="ECO:0000256" key="2">
    <source>
        <dbReference type="ARBA" id="ARBA00022801"/>
    </source>
</evidence>
<dbReference type="Gene3D" id="1.20.120.1600">
    <property type="match status" value="1"/>
</dbReference>
<comment type="cofactor">
    <cofactor evidence="1">
        <name>Mg(2+)</name>
        <dbReference type="ChEBI" id="CHEBI:18420"/>
    </cofactor>
</comment>
<dbReference type="Pfam" id="PF00702">
    <property type="entry name" value="Hydrolase"/>
    <property type="match status" value="1"/>
</dbReference>
<keyword evidence="2 4" id="KW-0378">Hydrolase</keyword>
<proteinExistence type="predicted"/>
<dbReference type="EMBL" id="QGDQ01000003">
    <property type="protein sequence ID" value="PWJ55516.1"/>
    <property type="molecule type" value="Genomic_DNA"/>
</dbReference>
<dbReference type="Proteomes" id="UP000245469">
    <property type="component" value="Unassembled WGS sequence"/>
</dbReference>
<dbReference type="InterPro" id="IPR036412">
    <property type="entry name" value="HAD-like_sf"/>
</dbReference>
<evidence type="ECO:0000313" key="5">
    <source>
        <dbReference type="Proteomes" id="UP000245469"/>
    </source>
</evidence>
<dbReference type="PANTHER" id="PTHR46470:SF4">
    <property type="entry name" value="5-AMINO-6-(5-PHOSPHO-D-RIBITYLAMINO)URACIL PHOSPHATASE YIGB"/>
    <property type="match status" value="1"/>
</dbReference>
<dbReference type="InterPro" id="IPR006439">
    <property type="entry name" value="HAD-SF_hydro_IA"/>
</dbReference>
<evidence type="ECO:0000313" key="4">
    <source>
        <dbReference type="EMBL" id="PWJ55516.1"/>
    </source>
</evidence>
<evidence type="ECO:0000256" key="3">
    <source>
        <dbReference type="ARBA" id="ARBA00022842"/>
    </source>
</evidence>
<dbReference type="InterPro" id="IPR023214">
    <property type="entry name" value="HAD_sf"/>
</dbReference>
<dbReference type="GO" id="GO:0016787">
    <property type="term" value="F:hydrolase activity"/>
    <property type="evidence" value="ECO:0007669"/>
    <property type="project" value="UniProtKB-KW"/>
</dbReference>
<protein>
    <submittedName>
        <fullName evidence="4">Putative hydrolase of the HAD superfamily</fullName>
    </submittedName>
</protein>
<accession>A0A316ACJ3</accession>
<gene>
    <name evidence="4" type="ORF">BXY45_103191</name>
</gene>
<dbReference type="SFLD" id="SFLDS00003">
    <property type="entry name" value="Haloacid_Dehalogenase"/>
    <property type="match status" value="1"/>
</dbReference>
<dbReference type="SUPFAM" id="SSF56784">
    <property type="entry name" value="HAD-like"/>
    <property type="match status" value="1"/>
</dbReference>
<dbReference type="PANTHER" id="PTHR46470">
    <property type="entry name" value="N-ACYLNEURAMINATE-9-PHOSPHATASE"/>
    <property type="match status" value="1"/>
</dbReference>
<keyword evidence="5" id="KW-1185">Reference proteome</keyword>
<dbReference type="SFLD" id="SFLDG01129">
    <property type="entry name" value="C1.5:_HAD__Beta-PGM__Phosphata"/>
    <property type="match status" value="1"/>
</dbReference>
<dbReference type="AlphaFoldDB" id="A0A316ACJ3"/>
<evidence type="ECO:0000256" key="1">
    <source>
        <dbReference type="ARBA" id="ARBA00001946"/>
    </source>
</evidence>
<comment type="caution">
    <text evidence="4">The sequence shown here is derived from an EMBL/GenBank/DDBJ whole genome shotgun (WGS) entry which is preliminary data.</text>
</comment>
<dbReference type="InterPro" id="IPR051400">
    <property type="entry name" value="HAD-like_hydrolase"/>
</dbReference>